<keyword evidence="3" id="KW-0963">Cytoplasm</keyword>
<evidence type="ECO:0000256" key="9">
    <source>
        <dbReference type="ARBA" id="ARBA00042052"/>
    </source>
</evidence>
<protein>
    <recommendedName>
        <fullName evidence="8">Ethylmalonyl-CoA decarboxylase</fullName>
        <ecNumber evidence="7">4.1.1.94</ecNumber>
    </recommendedName>
    <alternativeName>
        <fullName evidence="10">Enoyl-CoA hydratase domain-containing protein 1</fullName>
    </alternativeName>
    <alternativeName>
        <fullName evidence="9">Methylmalonyl-CoA decarboxylase</fullName>
    </alternativeName>
</protein>
<comment type="catalytic activity">
    <reaction evidence="6">
        <text>(2R)-ethylmalonyl-CoA + H(+) = butanoyl-CoA + CO2</text>
        <dbReference type="Rhea" id="RHEA:59540"/>
        <dbReference type="ChEBI" id="CHEBI:15378"/>
        <dbReference type="ChEBI" id="CHEBI:16526"/>
        <dbReference type="ChEBI" id="CHEBI:57371"/>
        <dbReference type="ChEBI" id="CHEBI:85316"/>
        <dbReference type="EC" id="4.1.1.94"/>
    </reaction>
    <physiologicalReaction direction="left-to-right" evidence="6">
        <dbReference type="Rhea" id="RHEA:59541"/>
    </physiologicalReaction>
</comment>
<accession>A0A6P8G7Y5</accession>
<evidence type="ECO:0000256" key="8">
    <source>
        <dbReference type="ARBA" id="ARBA00039903"/>
    </source>
</evidence>
<organism evidence="14 16">
    <name type="scientific">Clupea harengus</name>
    <name type="common">Atlantic herring</name>
    <dbReference type="NCBI Taxonomy" id="7950"/>
    <lineage>
        <taxon>Eukaryota</taxon>
        <taxon>Metazoa</taxon>
        <taxon>Chordata</taxon>
        <taxon>Craniata</taxon>
        <taxon>Vertebrata</taxon>
        <taxon>Euteleostomi</taxon>
        <taxon>Actinopterygii</taxon>
        <taxon>Neopterygii</taxon>
        <taxon>Teleostei</taxon>
        <taxon>Clupei</taxon>
        <taxon>Clupeiformes</taxon>
        <taxon>Clupeoidei</taxon>
        <taxon>Clupeidae</taxon>
        <taxon>Clupea</taxon>
    </lineage>
</organism>
<evidence type="ECO:0000256" key="3">
    <source>
        <dbReference type="ARBA" id="ARBA00022490"/>
    </source>
</evidence>
<comment type="function">
    <text evidence="12">Decarboxylates ethylmalonyl-CoA, a potentially toxic metabolite, to form butyryl-CoA, suggesting it might be involved in metabolite proofreading. Acts preferentially on (S)-ethylmalonyl-CoA but also has some activity on the (R)-isomer. Also has methylmalonyl-CoA decarboxylase activity at lower level.</text>
</comment>
<dbReference type="InterPro" id="IPR018376">
    <property type="entry name" value="Enoyl-CoA_hyd/isom_CS"/>
</dbReference>
<dbReference type="FunFam" id="3.90.226.10:FF:000040">
    <property type="entry name" value="Ethylmalonyl-CoA decarboxylase 1"/>
    <property type="match status" value="1"/>
</dbReference>
<proteinExistence type="inferred from homology"/>
<dbReference type="AlphaFoldDB" id="A0A6P8G7Y5"/>
<evidence type="ECO:0000313" key="16">
    <source>
        <dbReference type="RefSeq" id="XP_031432351.1"/>
    </source>
</evidence>
<dbReference type="SUPFAM" id="SSF52096">
    <property type="entry name" value="ClpP/crotonase"/>
    <property type="match status" value="1"/>
</dbReference>
<dbReference type="GO" id="GO:0004492">
    <property type="term" value="F:methyl/ethyl malonyl-CoA decarboxylase activity"/>
    <property type="evidence" value="ECO:0007669"/>
    <property type="project" value="UniProtKB-EC"/>
</dbReference>
<gene>
    <name evidence="15 16 17" type="primary">echdc1</name>
</gene>
<reference evidence="15 16" key="1">
    <citation type="submission" date="2025-04" db="UniProtKB">
        <authorList>
            <consortium name="RefSeq"/>
        </authorList>
    </citation>
    <scope>IDENTIFICATION</scope>
</reference>
<dbReference type="GeneTree" id="ENSGT00880000138038"/>
<comment type="similarity">
    <text evidence="2 13">Belongs to the enoyl-CoA hydratase/isomerase family.</text>
</comment>
<dbReference type="GO" id="GO:0006635">
    <property type="term" value="P:fatty acid beta-oxidation"/>
    <property type="evidence" value="ECO:0007669"/>
    <property type="project" value="TreeGrafter"/>
</dbReference>
<evidence type="ECO:0000256" key="1">
    <source>
        <dbReference type="ARBA" id="ARBA00004514"/>
    </source>
</evidence>
<keyword evidence="14" id="KW-1185">Reference proteome</keyword>
<evidence type="ECO:0000256" key="5">
    <source>
        <dbReference type="ARBA" id="ARBA00036343"/>
    </source>
</evidence>
<comment type="catalytic activity">
    <reaction evidence="11">
        <text>(S)-methylmalonyl-CoA + H(+) = propanoyl-CoA + CO2</text>
        <dbReference type="Rhea" id="RHEA:61340"/>
        <dbReference type="ChEBI" id="CHEBI:15378"/>
        <dbReference type="ChEBI" id="CHEBI:16526"/>
        <dbReference type="ChEBI" id="CHEBI:57327"/>
        <dbReference type="ChEBI" id="CHEBI:57392"/>
        <dbReference type="EC" id="4.1.1.94"/>
    </reaction>
    <physiologicalReaction direction="left-to-right" evidence="11">
        <dbReference type="Rhea" id="RHEA:61341"/>
    </physiologicalReaction>
</comment>
<dbReference type="RefSeq" id="XP_031432351.1">
    <property type="nucleotide sequence ID" value="XM_031576491.2"/>
</dbReference>
<evidence type="ECO:0000313" key="17">
    <source>
        <dbReference type="RefSeq" id="XP_031432352.1"/>
    </source>
</evidence>
<dbReference type="CDD" id="cd06558">
    <property type="entry name" value="crotonase-like"/>
    <property type="match status" value="1"/>
</dbReference>
<keyword evidence="4" id="KW-0456">Lyase</keyword>
<evidence type="ECO:0000256" key="4">
    <source>
        <dbReference type="ARBA" id="ARBA00023239"/>
    </source>
</evidence>
<dbReference type="KEGG" id="char:105908914"/>
<dbReference type="GO" id="GO:0005829">
    <property type="term" value="C:cytosol"/>
    <property type="evidence" value="ECO:0007669"/>
    <property type="project" value="UniProtKB-SubCell"/>
</dbReference>
<dbReference type="InterPro" id="IPR001753">
    <property type="entry name" value="Enoyl-CoA_hydra/iso"/>
</dbReference>
<evidence type="ECO:0000256" key="10">
    <source>
        <dbReference type="ARBA" id="ARBA00042182"/>
    </source>
</evidence>
<evidence type="ECO:0000256" key="11">
    <source>
        <dbReference type="ARBA" id="ARBA00047446"/>
    </source>
</evidence>
<dbReference type="PANTHER" id="PTHR11941">
    <property type="entry name" value="ENOYL-COA HYDRATASE-RELATED"/>
    <property type="match status" value="1"/>
</dbReference>
<dbReference type="RefSeq" id="XP_031432352.1">
    <property type="nucleotide sequence ID" value="XM_031576492.2"/>
</dbReference>
<dbReference type="Pfam" id="PF00378">
    <property type="entry name" value="ECH_1"/>
    <property type="match status" value="1"/>
</dbReference>
<evidence type="ECO:0000256" key="2">
    <source>
        <dbReference type="ARBA" id="ARBA00005254"/>
    </source>
</evidence>
<dbReference type="GeneID" id="105908914"/>
<dbReference type="InterPro" id="IPR029045">
    <property type="entry name" value="ClpP/crotonase-like_dom_sf"/>
</dbReference>
<evidence type="ECO:0000256" key="13">
    <source>
        <dbReference type="RuleBase" id="RU003707"/>
    </source>
</evidence>
<dbReference type="CTD" id="55862"/>
<evidence type="ECO:0000256" key="12">
    <source>
        <dbReference type="ARBA" id="ARBA00056546"/>
    </source>
</evidence>
<comment type="catalytic activity">
    <reaction evidence="5">
        <text>(2S)-ethylmalonyl-CoA + H(+) = butanoyl-CoA + CO2</text>
        <dbReference type="Rhea" id="RHEA:32131"/>
        <dbReference type="ChEBI" id="CHEBI:15378"/>
        <dbReference type="ChEBI" id="CHEBI:16526"/>
        <dbReference type="ChEBI" id="CHEBI:57371"/>
        <dbReference type="ChEBI" id="CHEBI:60909"/>
        <dbReference type="EC" id="4.1.1.94"/>
    </reaction>
    <physiologicalReaction direction="left-to-right" evidence="5">
        <dbReference type="Rhea" id="RHEA:32132"/>
    </physiologicalReaction>
</comment>
<evidence type="ECO:0000313" key="15">
    <source>
        <dbReference type="RefSeq" id="XP_012692929.2"/>
    </source>
</evidence>
<evidence type="ECO:0000256" key="6">
    <source>
        <dbReference type="ARBA" id="ARBA00036541"/>
    </source>
</evidence>
<sequence>MALSSAGRHILRTTCCTVRRFQCRSKAVYSAVHGFNEEDIRGKLLAFPGGSVDLVKQDSGIAVMTINNPARMNAFSGTMMIELEERVTQLEEWTEGKGLIVQGAAGTFCSGSDLNAVRAISNPQDGMKMCMFMQNTLTRLLRLRLISVAMVEGMALGGGAEFTTSCDFRLMAPDSVIQFVHKHMGLVPGWGGAARLVRIVGSQNALRLLGGAKKVDPEYGTQIGLASGVLNPANGTSALAEAEQWLAQYTKGPAAVIRAVKQVVVSGRELPLEEALRTEKDVFGTVWGGPANLAALASKSKHK</sequence>
<dbReference type="Gene3D" id="3.90.226.10">
    <property type="entry name" value="2-enoyl-CoA Hydratase, Chain A, domain 1"/>
    <property type="match status" value="1"/>
</dbReference>
<dbReference type="PROSITE" id="PS00166">
    <property type="entry name" value="ENOYL_COA_HYDRATASE"/>
    <property type="match status" value="1"/>
</dbReference>
<comment type="subcellular location">
    <subcellularLocation>
        <location evidence="1">Cytoplasm</location>
        <location evidence="1">Cytosol</location>
    </subcellularLocation>
</comment>
<dbReference type="Proteomes" id="UP000515152">
    <property type="component" value="Chromosome 11"/>
</dbReference>
<dbReference type="EC" id="4.1.1.94" evidence="7"/>
<evidence type="ECO:0000256" key="7">
    <source>
        <dbReference type="ARBA" id="ARBA00038883"/>
    </source>
</evidence>
<name>A0A6P8G7Y5_CLUHA</name>
<dbReference type="PANTHER" id="PTHR11941:SF27">
    <property type="entry name" value="ETHYLMALONYL-COA DECARBOXYLASE"/>
    <property type="match status" value="1"/>
</dbReference>
<evidence type="ECO:0000313" key="14">
    <source>
        <dbReference type="Proteomes" id="UP000515152"/>
    </source>
</evidence>
<dbReference type="OrthoDB" id="448450at2759"/>
<dbReference type="RefSeq" id="XP_012692929.2">
    <property type="nucleotide sequence ID" value="XM_012837475.3"/>
</dbReference>